<reference evidence="1 2" key="1">
    <citation type="journal article" date="2012" name="Stand. Genomic Sci.">
        <title>Complete genome sequence of the facultatively chemolithoautotrophic and methylotrophic alpha Proteobacterium Starkeya novella type strain (ATCC 8093(T)).</title>
        <authorList>
            <person name="Kappler U."/>
            <person name="Davenport K."/>
            <person name="Beatson S."/>
            <person name="Lucas S."/>
            <person name="Lapidus A."/>
            <person name="Copeland A."/>
            <person name="Berry K.W."/>
            <person name="Glavina Del Rio T."/>
            <person name="Hammon N."/>
            <person name="Dalin E."/>
            <person name="Tice H."/>
            <person name="Pitluck S."/>
            <person name="Richardson P."/>
            <person name="Bruce D."/>
            <person name="Goodwin L.A."/>
            <person name="Han C."/>
            <person name="Tapia R."/>
            <person name="Detter J.C."/>
            <person name="Chang Y.J."/>
            <person name="Jeffries C.D."/>
            <person name="Land M."/>
            <person name="Hauser L."/>
            <person name="Kyrpides N.C."/>
            <person name="Goker M."/>
            <person name="Ivanova N."/>
            <person name="Klenk H.P."/>
            <person name="Woyke T."/>
        </authorList>
    </citation>
    <scope>NUCLEOTIDE SEQUENCE [LARGE SCALE GENOMIC DNA]</scope>
    <source>
        <strain evidence="2">ATCC 8093 / DSM 506 / JCM 20403 / CCM 1077 / IAM 12100 / NBRC 12443 / NCIMB 10456</strain>
    </source>
</reference>
<dbReference type="STRING" id="639283.Snov_1556"/>
<sequence>MAVRTSLNEMLASIRRLQRLPYTEAELTIIQKATPAVAPKLSAKFEPADGCCYLAAPALHMEFVVVKSARWRFLRLPRYTIMMGFEHGEIWEQGPAVNRVKAVAYVFQRMALTDRWLDGEYGRKH</sequence>
<protein>
    <recommendedName>
        <fullName evidence="3">DUF3024 domain-containing protein</fullName>
    </recommendedName>
</protein>
<dbReference type="Proteomes" id="UP000006633">
    <property type="component" value="Chromosome"/>
</dbReference>
<dbReference type="RefSeq" id="WP_013166369.1">
    <property type="nucleotide sequence ID" value="NC_014217.1"/>
</dbReference>
<dbReference type="EMBL" id="CP002026">
    <property type="protein sequence ID" value="ADH88865.1"/>
    <property type="molecule type" value="Genomic_DNA"/>
</dbReference>
<evidence type="ECO:0000313" key="1">
    <source>
        <dbReference type="EMBL" id="ADH88865.1"/>
    </source>
</evidence>
<evidence type="ECO:0008006" key="3">
    <source>
        <dbReference type="Google" id="ProtNLM"/>
    </source>
</evidence>
<accession>D7A9T9</accession>
<proteinExistence type="predicted"/>
<keyword evidence="2" id="KW-1185">Reference proteome</keyword>
<dbReference type="KEGG" id="sno:Snov_1556"/>
<organism evidence="1 2">
    <name type="scientific">Ancylobacter novellus (strain ATCC 8093 / DSM 506 / JCM 20403 / CCM 1077 / IAM 12100 / NBRC 12443 / NCIMB 10456)</name>
    <name type="common">Starkeya novella</name>
    <dbReference type="NCBI Taxonomy" id="639283"/>
    <lineage>
        <taxon>Bacteria</taxon>
        <taxon>Pseudomonadati</taxon>
        <taxon>Pseudomonadota</taxon>
        <taxon>Alphaproteobacteria</taxon>
        <taxon>Hyphomicrobiales</taxon>
        <taxon>Xanthobacteraceae</taxon>
        <taxon>Ancylobacter</taxon>
    </lineage>
</organism>
<dbReference type="HOGENOM" id="CLU_1991312_0_0_5"/>
<name>D7A9T9_ANCN5</name>
<dbReference type="eggNOG" id="ENOG503156V">
    <property type="taxonomic scope" value="Bacteria"/>
</dbReference>
<gene>
    <name evidence="1" type="ordered locus">Snov_1556</name>
</gene>
<dbReference type="AlphaFoldDB" id="D7A9T9"/>
<evidence type="ECO:0000313" key="2">
    <source>
        <dbReference type="Proteomes" id="UP000006633"/>
    </source>
</evidence>
<dbReference type="OrthoDB" id="8446970at2"/>